<accession>A0A5T1YTA7</accession>
<sequence length="52" mass="5944">MLINQSFEIDSCDDVELNIKRTSKLEYRISYDDEKEIKAIVFIIGGYGANAN</sequence>
<reference evidence="1" key="1">
    <citation type="submission" date="2018-08" db="EMBL/GenBank/DDBJ databases">
        <authorList>
            <consortium name="NARMS: The National Antimicrobial Resistance Monitoring System"/>
        </authorList>
    </citation>
    <scope>NUCLEOTIDE SEQUENCE</scope>
    <source>
        <strain evidence="1">FSIS11812607</strain>
    </source>
</reference>
<dbReference type="AlphaFoldDB" id="A0A5T1YTA7"/>
<evidence type="ECO:0000313" key="1">
    <source>
        <dbReference type="EMBL" id="EAL8650632.1"/>
    </source>
</evidence>
<gene>
    <name evidence="1" type="ORF">DYR72_06480</name>
</gene>
<dbReference type="EMBL" id="AACRWD010000045">
    <property type="protein sequence ID" value="EAL8650632.1"/>
    <property type="molecule type" value="Genomic_DNA"/>
</dbReference>
<protein>
    <submittedName>
        <fullName evidence="1">DUF2920 family protein</fullName>
    </submittedName>
</protein>
<feature type="non-terminal residue" evidence="1">
    <location>
        <position position="52"/>
    </location>
</feature>
<organism evidence="1">
    <name type="scientific">Campylobacter jejuni</name>
    <dbReference type="NCBI Taxonomy" id="197"/>
    <lineage>
        <taxon>Bacteria</taxon>
        <taxon>Pseudomonadati</taxon>
        <taxon>Campylobacterota</taxon>
        <taxon>Epsilonproteobacteria</taxon>
        <taxon>Campylobacterales</taxon>
        <taxon>Campylobacteraceae</taxon>
        <taxon>Campylobacter</taxon>
    </lineage>
</organism>
<proteinExistence type="predicted"/>
<comment type="caution">
    <text evidence="1">The sequence shown here is derived from an EMBL/GenBank/DDBJ whole genome shotgun (WGS) entry which is preliminary data.</text>
</comment>
<name>A0A5T1YTA7_CAMJU</name>
<dbReference type="Pfam" id="PF11144">
    <property type="entry name" value="DUF2920"/>
    <property type="match status" value="1"/>
</dbReference>
<dbReference type="InterPro" id="IPR022605">
    <property type="entry name" value="DUF2920"/>
</dbReference>